<dbReference type="GO" id="GO:0003677">
    <property type="term" value="F:DNA binding"/>
    <property type="evidence" value="ECO:0007669"/>
    <property type="project" value="InterPro"/>
</dbReference>
<dbReference type="InterPro" id="IPR003477">
    <property type="entry name" value="PemK-like"/>
</dbReference>
<dbReference type="GO" id="GO:0006402">
    <property type="term" value="P:mRNA catabolic process"/>
    <property type="evidence" value="ECO:0007669"/>
    <property type="project" value="TreeGrafter"/>
</dbReference>
<dbReference type="PIRSF" id="PIRSF033490">
    <property type="entry name" value="MazF"/>
    <property type="match status" value="1"/>
</dbReference>
<keyword evidence="3" id="KW-0378">Hydrolase</keyword>
<keyword evidence="2" id="KW-1277">Toxin-antitoxin system</keyword>
<evidence type="ECO:0000313" key="5">
    <source>
        <dbReference type="Proteomes" id="UP000019364"/>
    </source>
</evidence>
<dbReference type="Gene3D" id="2.30.30.110">
    <property type="match status" value="1"/>
</dbReference>
<dbReference type="PANTHER" id="PTHR33988:SF2">
    <property type="entry name" value="ENDORIBONUCLEASE MAZF"/>
    <property type="match status" value="1"/>
</dbReference>
<dbReference type="AlphaFoldDB" id="W7YJ26"/>
<accession>W7YJ26</accession>
<dbReference type="SUPFAM" id="SSF50118">
    <property type="entry name" value="Cell growth inhibitor/plasmid maintenance toxic component"/>
    <property type="match status" value="1"/>
</dbReference>
<evidence type="ECO:0000256" key="2">
    <source>
        <dbReference type="ARBA" id="ARBA00022649"/>
    </source>
</evidence>
<dbReference type="EC" id="3.1.-.-" evidence="3"/>
<evidence type="ECO:0000256" key="1">
    <source>
        <dbReference type="ARBA" id="ARBA00007521"/>
    </source>
</evidence>
<sequence>MVDLDLSVGSEQGGIRPCLILQSNKGNMFAPTVTIIPMSASTSKKPLPMHVYLKAEKYGLDRDSFLGTEQITTVDKLNLMYKITELDDDAMQRVQRALSIHLSFN</sequence>
<evidence type="ECO:0000313" key="4">
    <source>
        <dbReference type="EMBL" id="GAF10910.1"/>
    </source>
</evidence>
<dbReference type="Proteomes" id="UP000019364">
    <property type="component" value="Unassembled WGS sequence"/>
</dbReference>
<organism evidence="4 5">
    <name type="scientific">Paenibacillus pini JCM 16418</name>
    <dbReference type="NCBI Taxonomy" id="1236976"/>
    <lineage>
        <taxon>Bacteria</taxon>
        <taxon>Bacillati</taxon>
        <taxon>Bacillota</taxon>
        <taxon>Bacilli</taxon>
        <taxon>Bacillales</taxon>
        <taxon>Paenibacillaceae</taxon>
        <taxon>Paenibacillus</taxon>
    </lineage>
</organism>
<dbReference type="GO" id="GO:0016075">
    <property type="term" value="P:rRNA catabolic process"/>
    <property type="evidence" value="ECO:0007669"/>
    <property type="project" value="TreeGrafter"/>
</dbReference>
<dbReference type="STRING" id="1236976.JCM16418_5145"/>
<dbReference type="Pfam" id="PF02452">
    <property type="entry name" value="PemK_toxin"/>
    <property type="match status" value="1"/>
</dbReference>
<dbReference type="PANTHER" id="PTHR33988">
    <property type="entry name" value="ENDORIBONUCLEASE MAZF-RELATED"/>
    <property type="match status" value="1"/>
</dbReference>
<proteinExistence type="inferred from homology"/>
<comment type="similarity">
    <text evidence="1 3">Belongs to the PemK/MazF family.</text>
</comment>
<protein>
    <recommendedName>
        <fullName evidence="3">mRNA interferase</fullName>
        <ecNumber evidence="3">3.1.-.-</ecNumber>
    </recommendedName>
</protein>
<comment type="function">
    <text evidence="3">Toxic component of a type II toxin-antitoxin (TA) system.</text>
</comment>
<dbReference type="GO" id="GO:0016787">
    <property type="term" value="F:hydrolase activity"/>
    <property type="evidence" value="ECO:0007669"/>
    <property type="project" value="UniProtKB-KW"/>
</dbReference>
<dbReference type="GO" id="GO:0004521">
    <property type="term" value="F:RNA endonuclease activity"/>
    <property type="evidence" value="ECO:0007669"/>
    <property type="project" value="TreeGrafter"/>
</dbReference>
<dbReference type="EMBL" id="BAVZ01000048">
    <property type="protein sequence ID" value="GAF10910.1"/>
    <property type="molecule type" value="Genomic_DNA"/>
</dbReference>
<dbReference type="InterPro" id="IPR011067">
    <property type="entry name" value="Plasmid_toxin/cell-grow_inhib"/>
</dbReference>
<dbReference type="eggNOG" id="COG2337">
    <property type="taxonomic scope" value="Bacteria"/>
</dbReference>
<evidence type="ECO:0000256" key="3">
    <source>
        <dbReference type="PIRNR" id="PIRNR033490"/>
    </source>
</evidence>
<keyword evidence="3" id="KW-0255">Endonuclease</keyword>
<comment type="caution">
    <text evidence="4">The sequence shown here is derived from an EMBL/GenBank/DDBJ whole genome shotgun (WGS) entry which is preliminary data.</text>
</comment>
<name>W7YJ26_9BACL</name>
<keyword evidence="3" id="KW-0540">Nuclease</keyword>
<gene>
    <name evidence="4" type="ORF">JCM16418_5145</name>
</gene>
<keyword evidence="5" id="KW-1185">Reference proteome</keyword>
<reference evidence="4 5" key="1">
    <citation type="journal article" date="2014" name="Genome Announc.">
        <title>Draft Genome Sequence of Paenibacillus pini JCM 16418T, Isolated from the Rhizosphere of Pine Tree.</title>
        <authorList>
            <person name="Yuki M."/>
            <person name="Oshima K."/>
            <person name="Suda W."/>
            <person name="Oshida Y."/>
            <person name="Kitamura K."/>
            <person name="Iida Y."/>
            <person name="Hattori M."/>
            <person name="Ohkuma M."/>
        </authorList>
    </citation>
    <scope>NUCLEOTIDE SEQUENCE [LARGE SCALE GENOMIC DNA]</scope>
    <source>
        <strain evidence="4 5">JCM 16418</strain>
    </source>
</reference>